<accession>A0A678TH10</accession>
<feature type="region of interest" description="Disordered" evidence="1">
    <location>
        <begin position="22"/>
        <end position="41"/>
    </location>
</feature>
<dbReference type="AlphaFoldDB" id="A0A678TH10"/>
<sequence>MRMSTPYPQDLRRAVRPICRTLARRAPSPSSPPGGGRGQGHLILASKWEPALSDNTRAPPARAALHGCPWLGGDQPEARDGTISVSRGGRRCPYLISSTLPDVIVERGCGAISVEGKRGGEPISRPSWPEVPSERDRSGWAGATN</sequence>
<dbReference type="EMBL" id="MH182550">
    <property type="protein sequence ID" value="AWA44968.1"/>
    <property type="molecule type" value="Genomic_DNA"/>
</dbReference>
<name>A0A678TH10_SACOF</name>
<feature type="region of interest" description="Disordered" evidence="1">
    <location>
        <begin position="114"/>
        <end position="145"/>
    </location>
</feature>
<evidence type="ECO:0000256" key="1">
    <source>
        <dbReference type="SAM" id="MobiDB-lite"/>
    </source>
</evidence>
<organism evidence="2">
    <name type="scientific">Saccharum officinarum</name>
    <name type="common">Sugarcane</name>
    <dbReference type="NCBI Taxonomy" id="4547"/>
    <lineage>
        <taxon>Eukaryota</taxon>
        <taxon>Viridiplantae</taxon>
        <taxon>Streptophyta</taxon>
        <taxon>Embryophyta</taxon>
        <taxon>Tracheophyta</taxon>
        <taxon>Spermatophyta</taxon>
        <taxon>Magnoliopsida</taxon>
        <taxon>Liliopsida</taxon>
        <taxon>Poales</taxon>
        <taxon>Poaceae</taxon>
        <taxon>PACMAD clade</taxon>
        <taxon>Panicoideae</taxon>
        <taxon>Andropogonodae</taxon>
        <taxon>Andropogoneae</taxon>
        <taxon>Saccharinae</taxon>
        <taxon>Saccharum</taxon>
        <taxon>Saccharum officinarum species complex</taxon>
    </lineage>
</organism>
<feature type="region of interest" description="Disordered" evidence="1">
    <location>
        <begin position="67"/>
        <end position="89"/>
    </location>
</feature>
<gene>
    <name evidence="2" type="ORF">SO47K18_000006</name>
</gene>
<evidence type="ECO:0000313" key="2">
    <source>
        <dbReference type="EMBL" id="AWA44968.1"/>
    </source>
</evidence>
<proteinExistence type="predicted"/>
<reference evidence="2" key="1">
    <citation type="submission" date="2018-04" db="EMBL/GenBank/DDBJ databases">
        <title>Comparative Analysis of Homologous Sequences of Saccharum officinarum and Saccharum spontaneum Reveals Independent Polyploidization Events.</title>
        <authorList>
            <person name="Sharma A."/>
            <person name="Song J."/>
            <person name="Lin Q."/>
            <person name="Singh R."/>
            <person name="Ramos N."/>
            <person name="Wang K."/>
            <person name="Zhang J."/>
            <person name="Ming R."/>
            <person name="Yu Q."/>
        </authorList>
    </citation>
    <scope>NUCLEOTIDE SEQUENCE</scope>
</reference>
<protein>
    <submittedName>
        <fullName evidence="2">Uncharacterized protein</fullName>
    </submittedName>
</protein>